<keyword evidence="3" id="KW-1185">Reference proteome</keyword>
<feature type="region of interest" description="Disordered" evidence="1">
    <location>
        <begin position="80"/>
        <end position="101"/>
    </location>
</feature>
<dbReference type="Proteomes" id="UP000076552">
    <property type="component" value="Unassembled WGS sequence"/>
</dbReference>
<protein>
    <submittedName>
        <fullName evidence="2">Uncharacterized protein</fullName>
    </submittedName>
</protein>
<name>A0A166S6A8_9PEZI</name>
<reference evidence="2 3" key="1">
    <citation type="submission" date="2015-06" db="EMBL/GenBank/DDBJ databases">
        <title>Survival trade-offs in plant roots during colonization by closely related pathogenic and mutualistic fungi.</title>
        <authorList>
            <person name="Hacquard S."/>
            <person name="Kracher B."/>
            <person name="Hiruma K."/>
            <person name="Weinman A."/>
            <person name="Muench P."/>
            <person name="Garrido Oter R."/>
            <person name="Ver Loren van Themaat E."/>
            <person name="Dallerey J.-F."/>
            <person name="Damm U."/>
            <person name="Henrissat B."/>
            <person name="Lespinet O."/>
            <person name="Thon M."/>
            <person name="Kemen E."/>
            <person name="McHardy A.C."/>
            <person name="Schulze-Lefert P."/>
            <person name="O'Connell R.J."/>
        </authorList>
    </citation>
    <scope>NUCLEOTIDE SEQUENCE [LARGE SCALE GENOMIC DNA]</scope>
    <source>
        <strain evidence="2 3">0861</strain>
    </source>
</reference>
<evidence type="ECO:0000256" key="1">
    <source>
        <dbReference type="SAM" id="MobiDB-lite"/>
    </source>
</evidence>
<gene>
    <name evidence="2" type="ORF">CT0861_10963</name>
</gene>
<evidence type="ECO:0000313" key="3">
    <source>
        <dbReference type="Proteomes" id="UP000076552"/>
    </source>
</evidence>
<accession>A0A166S6A8</accession>
<dbReference type="AlphaFoldDB" id="A0A166S6A8"/>
<dbReference type="STRING" id="708197.A0A166S6A8"/>
<evidence type="ECO:0000313" key="2">
    <source>
        <dbReference type="EMBL" id="KZL70301.1"/>
    </source>
</evidence>
<feature type="region of interest" description="Disordered" evidence="1">
    <location>
        <begin position="123"/>
        <end position="234"/>
    </location>
</feature>
<comment type="caution">
    <text evidence="2">The sequence shown here is derived from an EMBL/GenBank/DDBJ whole genome shotgun (WGS) entry which is preliminary data.</text>
</comment>
<sequence length="301" mass="30904">LSRALPTIPTVVEASDPSLILCVFTYRSPRPAMNSMALSRALASTGWQLVSATSTAAPSRAGFLALRCYATRAAKSTTTATATTPKATAATKKTTTTTKKNVSTTTAASKKNVSAKATLTTAKTTAVAASSTTPKATKTVKKTATSAAATKTAATAATKKTATNKAATAAAAASSAVAPKAPTTSPTIATLTSAPNPTSASALTQAPTRHVAPTSPLPPHSPEQEVRTKLNPNSKEYRKAYGTAARKWTSAMVAMPILLVTSYYLFDRLALGNKPKVMPDLEGTRKHAEVEAEAAAQANVV</sequence>
<organism evidence="2 3">
    <name type="scientific">Colletotrichum tofieldiae</name>
    <dbReference type="NCBI Taxonomy" id="708197"/>
    <lineage>
        <taxon>Eukaryota</taxon>
        <taxon>Fungi</taxon>
        <taxon>Dikarya</taxon>
        <taxon>Ascomycota</taxon>
        <taxon>Pezizomycotina</taxon>
        <taxon>Sordariomycetes</taxon>
        <taxon>Hypocreomycetidae</taxon>
        <taxon>Glomerellales</taxon>
        <taxon>Glomerellaceae</taxon>
        <taxon>Colletotrichum</taxon>
        <taxon>Colletotrichum spaethianum species complex</taxon>
    </lineage>
</organism>
<proteinExistence type="predicted"/>
<dbReference type="EMBL" id="LFIV01000091">
    <property type="protein sequence ID" value="KZL70301.1"/>
    <property type="molecule type" value="Genomic_DNA"/>
</dbReference>
<feature type="compositionally biased region" description="Polar residues" evidence="1">
    <location>
        <begin position="188"/>
        <end position="207"/>
    </location>
</feature>
<feature type="non-terminal residue" evidence="2">
    <location>
        <position position="1"/>
    </location>
</feature>
<feature type="compositionally biased region" description="Low complexity" evidence="1">
    <location>
        <begin position="123"/>
        <end position="187"/>
    </location>
</feature>